<dbReference type="RefSeq" id="WP_166400876.1">
    <property type="nucleotide sequence ID" value="NZ_JAANAS010000083.1"/>
</dbReference>
<keyword evidence="1" id="KW-0472">Membrane</keyword>
<keyword evidence="2" id="KW-0732">Signal</keyword>
<keyword evidence="1" id="KW-0812">Transmembrane</keyword>
<proteinExistence type="predicted"/>
<sequence>MKLQFPVFLLFFLLMQLTNAQDFVSANDDLTAIDYELYYEALHDELQKNEIEIDQDDQSALNTKKIKMQAIKDAQNNYQGKNSGAVWTGVAAALTSPVLGFIPAAITTSAAPSNKNLRINNEKLQNDYDYYTTYRKEAKKIKEKRNWAAYGIGSAVWFFILLLTY</sequence>
<gene>
    <name evidence="3" type="ORF">G7034_10295</name>
</gene>
<feature type="signal peptide" evidence="2">
    <location>
        <begin position="1"/>
        <end position="20"/>
    </location>
</feature>
<feature type="chain" id="PRO_5037608633" description="Secreted protein" evidence="2">
    <location>
        <begin position="21"/>
        <end position="165"/>
    </location>
</feature>
<evidence type="ECO:0000256" key="2">
    <source>
        <dbReference type="SAM" id="SignalP"/>
    </source>
</evidence>
<feature type="transmembrane region" description="Helical" evidence="1">
    <location>
        <begin position="85"/>
        <end position="106"/>
    </location>
</feature>
<evidence type="ECO:0000313" key="4">
    <source>
        <dbReference type="Proteomes" id="UP000643701"/>
    </source>
</evidence>
<evidence type="ECO:0000256" key="1">
    <source>
        <dbReference type="SAM" id="Phobius"/>
    </source>
</evidence>
<evidence type="ECO:0008006" key="5">
    <source>
        <dbReference type="Google" id="ProtNLM"/>
    </source>
</evidence>
<dbReference type="AlphaFoldDB" id="A0A967AEJ7"/>
<protein>
    <recommendedName>
        <fullName evidence="5">Secreted protein</fullName>
    </recommendedName>
</protein>
<keyword evidence="4" id="KW-1185">Reference proteome</keyword>
<dbReference type="Proteomes" id="UP000643701">
    <property type="component" value="Unassembled WGS sequence"/>
</dbReference>
<organism evidence="3 4">
    <name type="scientific">Psychroflexus maritimus</name>
    <dbReference type="NCBI Taxonomy" id="2714865"/>
    <lineage>
        <taxon>Bacteria</taxon>
        <taxon>Pseudomonadati</taxon>
        <taxon>Bacteroidota</taxon>
        <taxon>Flavobacteriia</taxon>
        <taxon>Flavobacteriales</taxon>
        <taxon>Flavobacteriaceae</taxon>
        <taxon>Psychroflexus</taxon>
    </lineage>
</organism>
<comment type="caution">
    <text evidence="3">The sequence shown here is derived from an EMBL/GenBank/DDBJ whole genome shotgun (WGS) entry which is preliminary data.</text>
</comment>
<feature type="transmembrane region" description="Helical" evidence="1">
    <location>
        <begin position="147"/>
        <end position="164"/>
    </location>
</feature>
<dbReference type="EMBL" id="JAANAS010000083">
    <property type="protein sequence ID" value="NGZ90641.1"/>
    <property type="molecule type" value="Genomic_DNA"/>
</dbReference>
<keyword evidence="1" id="KW-1133">Transmembrane helix</keyword>
<evidence type="ECO:0000313" key="3">
    <source>
        <dbReference type="EMBL" id="NGZ90641.1"/>
    </source>
</evidence>
<name>A0A967AEJ7_9FLAO</name>
<accession>A0A967AEJ7</accession>
<reference evidence="3" key="1">
    <citation type="submission" date="2020-03" db="EMBL/GenBank/DDBJ databases">
        <title>Psychroflexus Maritimus sp. nov., isolate from marine sediment.</title>
        <authorList>
            <person name="Zhong Y.-L."/>
        </authorList>
    </citation>
    <scope>NUCLEOTIDE SEQUENCE</scope>
    <source>
        <strain evidence="3">C1</strain>
    </source>
</reference>